<evidence type="ECO:0000256" key="1">
    <source>
        <dbReference type="ARBA" id="ARBA00023015"/>
    </source>
</evidence>
<dbReference type="InterPro" id="IPR005471">
    <property type="entry name" value="Tscrpt_reg_IclR_N"/>
</dbReference>
<dbReference type="InterPro" id="IPR036388">
    <property type="entry name" value="WH-like_DNA-bd_sf"/>
</dbReference>
<dbReference type="InterPro" id="IPR029016">
    <property type="entry name" value="GAF-like_dom_sf"/>
</dbReference>
<dbReference type="InterPro" id="IPR036390">
    <property type="entry name" value="WH_DNA-bd_sf"/>
</dbReference>
<evidence type="ECO:0000259" key="5">
    <source>
        <dbReference type="PROSITE" id="PS51078"/>
    </source>
</evidence>
<dbReference type="PROSITE" id="PS51078">
    <property type="entry name" value="ICLR_ED"/>
    <property type="match status" value="1"/>
</dbReference>
<dbReference type="PROSITE" id="PS51077">
    <property type="entry name" value="HTH_ICLR"/>
    <property type="match status" value="1"/>
</dbReference>
<dbReference type="Gene3D" id="3.30.450.40">
    <property type="match status" value="1"/>
</dbReference>
<dbReference type="AlphaFoldDB" id="A0A5D5AL08"/>
<proteinExistence type="predicted"/>
<feature type="domain" description="HTH iclR-type" evidence="4">
    <location>
        <begin position="11"/>
        <end position="70"/>
    </location>
</feature>
<name>A0A5D5AL08_9EURY</name>
<dbReference type="SUPFAM" id="SSF55781">
    <property type="entry name" value="GAF domain-like"/>
    <property type="match status" value="1"/>
</dbReference>
<dbReference type="InterPro" id="IPR014757">
    <property type="entry name" value="Tscrpt_reg_IclR_C"/>
</dbReference>
<dbReference type="PANTHER" id="PTHR30136">
    <property type="entry name" value="HELIX-TURN-HELIX TRANSCRIPTIONAL REGULATOR, ICLR FAMILY"/>
    <property type="match status" value="1"/>
</dbReference>
<sequence>MVDGTDRRNEVQTAHTAFDILELLKETDGADLSTVASRLDIAKSTAHRHLSTLLSRNYVVKEGGEFVVSLKFLEFGSYASKRKPGYDLATELVDQLAAETGEHVQLFVEEHGQAVYLYGQAGEQAVESSPLLGKKLPLHATAGGKAILARLSDARVEEIIEQHGLPALTENTITDEERLWEEIRTVRTQNYSLNREEDHENLCAVGVPIRKGKDGIFAAVSISGPTRRMQGNRLENELPTYLLGRANELELNIQFSKTSSNDSL</sequence>
<dbReference type="Pfam" id="PF09339">
    <property type="entry name" value="HTH_IclR"/>
    <property type="match status" value="1"/>
</dbReference>
<dbReference type="Gene3D" id="1.10.10.10">
    <property type="entry name" value="Winged helix-like DNA-binding domain superfamily/Winged helix DNA-binding domain"/>
    <property type="match status" value="1"/>
</dbReference>
<evidence type="ECO:0000313" key="6">
    <source>
        <dbReference type="EMBL" id="TYT61663.1"/>
    </source>
</evidence>
<evidence type="ECO:0000256" key="2">
    <source>
        <dbReference type="ARBA" id="ARBA00023125"/>
    </source>
</evidence>
<accession>A0A5D5AL08</accession>
<dbReference type="GO" id="GO:0003700">
    <property type="term" value="F:DNA-binding transcription factor activity"/>
    <property type="evidence" value="ECO:0007669"/>
    <property type="project" value="TreeGrafter"/>
</dbReference>
<dbReference type="InterPro" id="IPR050707">
    <property type="entry name" value="HTH_MetabolicPath_Reg"/>
</dbReference>
<keyword evidence="7" id="KW-1185">Reference proteome</keyword>
<dbReference type="Proteomes" id="UP000324104">
    <property type="component" value="Unassembled WGS sequence"/>
</dbReference>
<evidence type="ECO:0000259" key="4">
    <source>
        <dbReference type="PROSITE" id="PS51077"/>
    </source>
</evidence>
<gene>
    <name evidence="6" type="ORF">FYC77_12395</name>
</gene>
<keyword evidence="3" id="KW-0804">Transcription</keyword>
<dbReference type="GO" id="GO:0045892">
    <property type="term" value="P:negative regulation of DNA-templated transcription"/>
    <property type="evidence" value="ECO:0007669"/>
    <property type="project" value="TreeGrafter"/>
</dbReference>
<organism evidence="6 7">
    <name type="scientific">Natrialba swarupiae</name>
    <dbReference type="NCBI Taxonomy" id="2448032"/>
    <lineage>
        <taxon>Archaea</taxon>
        <taxon>Methanobacteriati</taxon>
        <taxon>Methanobacteriota</taxon>
        <taxon>Stenosarchaea group</taxon>
        <taxon>Halobacteria</taxon>
        <taxon>Halobacteriales</taxon>
        <taxon>Natrialbaceae</taxon>
        <taxon>Natrialba</taxon>
    </lineage>
</organism>
<dbReference type="RefSeq" id="WP_149081812.1">
    <property type="nucleotide sequence ID" value="NZ_VTAW01000015.1"/>
</dbReference>
<keyword evidence="1" id="KW-0805">Transcription regulation</keyword>
<reference evidence="6 7" key="1">
    <citation type="submission" date="2019-08" db="EMBL/GenBank/DDBJ databases">
        <title>Archaea genome.</title>
        <authorList>
            <person name="Kajale S."/>
            <person name="Shouche Y."/>
            <person name="Deshpande N."/>
            <person name="Sharma A."/>
        </authorList>
    </citation>
    <scope>NUCLEOTIDE SEQUENCE [LARGE SCALE GENOMIC DNA]</scope>
    <source>
        <strain evidence="6 7">ESP3B_9</strain>
    </source>
</reference>
<dbReference type="SMART" id="SM00346">
    <property type="entry name" value="HTH_ICLR"/>
    <property type="match status" value="1"/>
</dbReference>
<feature type="domain" description="IclR-ED" evidence="5">
    <location>
        <begin position="71"/>
        <end position="255"/>
    </location>
</feature>
<keyword evidence="2" id="KW-0238">DNA-binding</keyword>
<dbReference type="Pfam" id="PF01614">
    <property type="entry name" value="IclR_C"/>
    <property type="match status" value="1"/>
</dbReference>
<comment type="caution">
    <text evidence="6">The sequence shown here is derived from an EMBL/GenBank/DDBJ whole genome shotgun (WGS) entry which is preliminary data.</text>
</comment>
<protein>
    <submittedName>
        <fullName evidence="6">IclR family transcriptional regulator</fullName>
    </submittedName>
</protein>
<dbReference type="PANTHER" id="PTHR30136:SF35">
    <property type="entry name" value="HTH-TYPE TRANSCRIPTIONAL REGULATOR RV1719"/>
    <property type="match status" value="1"/>
</dbReference>
<evidence type="ECO:0000313" key="7">
    <source>
        <dbReference type="Proteomes" id="UP000324104"/>
    </source>
</evidence>
<dbReference type="SUPFAM" id="SSF46785">
    <property type="entry name" value="Winged helix' DNA-binding domain"/>
    <property type="match status" value="1"/>
</dbReference>
<evidence type="ECO:0000256" key="3">
    <source>
        <dbReference type="ARBA" id="ARBA00023163"/>
    </source>
</evidence>
<dbReference type="GO" id="GO:0003677">
    <property type="term" value="F:DNA binding"/>
    <property type="evidence" value="ECO:0007669"/>
    <property type="project" value="UniProtKB-KW"/>
</dbReference>
<dbReference type="EMBL" id="VTAW01000015">
    <property type="protein sequence ID" value="TYT61663.1"/>
    <property type="molecule type" value="Genomic_DNA"/>
</dbReference>